<keyword evidence="1" id="KW-1133">Transmembrane helix</keyword>
<evidence type="ECO:0000313" key="3">
    <source>
        <dbReference type="Proteomes" id="UP000613740"/>
    </source>
</evidence>
<dbReference type="Proteomes" id="UP000613740">
    <property type="component" value="Unassembled WGS sequence"/>
</dbReference>
<proteinExistence type="predicted"/>
<gene>
    <name evidence="2" type="ORF">HYH02_006371</name>
</gene>
<evidence type="ECO:0000256" key="1">
    <source>
        <dbReference type="SAM" id="Phobius"/>
    </source>
</evidence>
<comment type="caution">
    <text evidence="2">The sequence shown here is derived from an EMBL/GenBank/DDBJ whole genome shotgun (WGS) entry which is preliminary data.</text>
</comment>
<organism evidence="2 3">
    <name type="scientific">Chlamydomonas schloesseri</name>
    <dbReference type="NCBI Taxonomy" id="2026947"/>
    <lineage>
        <taxon>Eukaryota</taxon>
        <taxon>Viridiplantae</taxon>
        <taxon>Chlorophyta</taxon>
        <taxon>core chlorophytes</taxon>
        <taxon>Chlorophyceae</taxon>
        <taxon>CS clade</taxon>
        <taxon>Chlamydomonadales</taxon>
        <taxon>Chlamydomonadaceae</taxon>
        <taxon>Chlamydomonas</taxon>
    </lineage>
</organism>
<sequence length="97" mass="9864">MALTTLASRKAAVTSSVAARKAVPAPISRKVSTRAVGDVQAPIEYAIGAAVIVSLVATAIIPIALKPGQEAADKIFVAKQKAPLDKGTSSPKKTGKK</sequence>
<keyword evidence="1" id="KW-0812">Transmembrane</keyword>
<protein>
    <submittedName>
        <fullName evidence="2">Uncharacterized protein</fullName>
    </submittedName>
</protein>
<name>A0A836B687_9CHLO</name>
<accession>A0A836B687</accession>
<dbReference type="EMBL" id="JAEHOD010000017">
    <property type="protein sequence ID" value="KAG2448479.1"/>
    <property type="molecule type" value="Genomic_DNA"/>
</dbReference>
<evidence type="ECO:0000313" key="2">
    <source>
        <dbReference type="EMBL" id="KAG2448479.1"/>
    </source>
</evidence>
<keyword evidence="1" id="KW-0472">Membrane</keyword>
<reference evidence="2" key="1">
    <citation type="journal article" date="2020" name="bioRxiv">
        <title>Comparative genomics of Chlamydomonas.</title>
        <authorList>
            <person name="Craig R.J."/>
            <person name="Hasan A.R."/>
            <person name="Ness R.W."/>
            <person name="Keightley P.D."/>
        </authorList>
    </citation>
    <scope>NUCLEOTIDE SEQUENCE</scope>
    <source>
        <strain evidence="2">CCAP 11/173</strain>
    </source>
</reference>
<dbReference type="AlphaFoldDB" id="A0A836B687"/>
<feature type="transmembrane region" description="Helical" evidence="1">
    <location>
        <begin position="45"/>
        <end position="65"/>
    </location>
</feature>
<dbReference type="OrthoDB" id="547450at2759"/>
<keyword evidence="3" id="KW-1185">Reference proteome</keyword>